<evidence type="ECO:0000313" key="3">
    <source>
        <dbReference type="Proteomes" id="UP001162031"/>
    </source>
</evidence>
<proteinExistence type="predicted"/>
<sequence length="73" mass="7776">MEVIVLEDSSSSDESSEGTIERDSASGTLGDPSNLHQKYAQPAGYVNATGKEEKRYLRTNGAETAALKGQETV</sequence>
<dbReference type="AlphaFoldDB" id="A0AAV0V1S5"/>
<dbReference type="EMBL" id="CANTFL010001484">
    <property type="protein sequence ID" value="CAI5743027.1"/>
    <property type="molecule type" value="Genomic_DNA"/>
</dbReference>
<accession>A0AAV0V1S5</accession>
<gene>
    <name evidence="2" type="ORF">HBR001_LOCUS9273</name>
</gene>
<keyword evidence="3" id="KW-1185">Reference proteome</keyword>
<reference evidence="2" key="1">
    <citation type="submission" date="2022-12" db="EMBL/GenBank/DDBJ databases">
        <authorList>
            <person name="Webb A."/>
        </authorList>
    </citation>
    <scope>NUCLEOTIDE SEQUENCE</scope>
    <source>
        <strain evidence="2">Hp1</strain>
    </source>
</reference>
<protein>
    <submittedName>
        <fullName evidence="2">Uncharacterized protein</fullName>
    </submittedName>
</protein>
<organism evidence="2 3">
    <name type="scientific">Hyaloperonospora brassicae</name>
    <name type="common">Brassica downy mildew</name>
    <name type="synonym">Peronospora brassicae</name>
    <dbReference type="NCBI Taxonomy" id="162125"/>
    <lineage>
        <taxon>Eukaryota</taxon>
        <taxon>Sar</taxon>
        <taxon>Stramenopiles</taxon>
        <taxon>Oomycota</taxon>
        <taxon>Peronosporomycetes</taxon>
        <taxon>Peronosporales</taxon>
        <taxon>Peronosporaceae</taxon>
        <taxon>Hyaloperonospora</taxon>
    </lineage>
</organism>
<feature type="region of interest" description="Disordered" evidence="1">
    <location>
        <begin position="1"/>
        <end position="47"/>
    </location>
</feature>
<evidence type="ECO:0000256" key="1">
    <source>
        <dbReference type="SAM" id="MobiDB-lite"/>
    </source>
</evidence>
<name>A0AAV0V1S5_HYABA</name>
<comment type="caution">
    <text evidence="2">The sequence shown here is derived from an EMBL/GenBank/DDBJ whole genome shotgun (WGS) entry which is preliminary data.</text>
</comment>
<evidence type="ECO:0000313" key="2">
    <source>
        <dbReference type="EMBL" id="CAI5743027.1"/>
    </source>
</evidence>
<dbReference type="Proteomes" id="UP001162031">
    <property type="component" value="Unassembled WGS sequence"/>
</dbReference>